<dbReference type="OrthoDB" id="612216at2759"/>
<name>A0A6D2HI60_9BRAS</name>
<organism evidence="2 3">
    <name type="scientific">Microthlaspi erraticum</name>
    <dbReference type="NCBI Taxonomy" id="1685480"/>
    <lineage>
        <taxon>Eukaryota</taxon>
        <taxon>Viridiplantae</taxon>
        <taxon>Streptophyta</taxon>
        <taxon>Embryophyta</taxon>
        <taxon>Tracheophyta</taxon>
        <taxon>Spermatophyta</taxon>
        <taxon>Magnoliopsida</taxon>
        <taxon>eudicotyledons</taxon>
        <taxon>Gunneridae</taxon>
        <taxon>Pentapetalae</taxon>
        <taxon>rosids</taxon>
        <taxon>malvids</taxon>
        <taxon>Brassicales</taxon>
        <taxon>Brassicaceae</taxon>
        <taxon>Coluteocarpeae</taxon>
        <taxon>Microthlaspi</taxon>
    </lineage>
</organism>
<gene>
    <name evidence="2" type="ORF">MERR_LOCUS2616</name>
</gene>
<dbReference type="CDD" id="cd22160">
    <property type="entry name" value="F-box_AtFBL13-like"/>
    <property type="match status" value="1"/>
</dbReference>
<dbReference type="PANTHER" id="PTHR31900:SF28">
    <property type="entry name" value="FBD DOMAIN-CONTAINING PROTEIN"/>
    <property type="match status" value="1"/>
</dbReference>
<sequence>MDKISELPDALLVKILSFVPTKVAVSTSILSKRWDFVWMLLPRLEFSDRYSSLAKSERLQCFLDRNLPLHRAMVIESFCLKLGKHSVGSSSNLWVQVATSRHLRELEICVHSWENKYILSSSVYTCKSLLILKLSGDILMDVPRMACLPSLKSLQLYDMRRVDDKSFQRLLSSCPVLEDLLVSTPYYDYRRDFTIIVPSLKRLSLYIPSECHLNGYVIDTPSLKDFKVICDHIDEVYIGDAHEILDLNSIFVSVTSVKRLEICSKVLYGNDFTLNQLKHLKLCVCREYSSDFLVQFLKDSPKLRELDLFMMDGHEYDRIHMDFWNQLSIVPECLISSLQIFNWSQYFGSPEERDIAVYILQYARRLETAKILDDSCDVPNLEMLKELTLSTRASTTCQLEFIED</sequence>
<dbReference type="SMART" id="SM00579">
    <property type="entry name" value="FBD"/>
    <property type="match status" value="1"/>
</dbReference>
<evidence type="ECO:0000313" key="3">
    <source>
        <dbReference type="Proteomes" id="UP000467841"/>
    </source>
</evidence>
<evidence type="ECO:0000313" key="2">
    <source>
        <dbReference type="EMBL" id="CAA7015381.1"/>
    </source>
</evidence>
<dbReference type="InterPro" id="IPR053781">
    <property type="entry name" value="F-box_AtFBL13-like"/>
</dbReference>
<dbReference type="SUPFAM" id="SSF81383">
    <property type="entry name" value="F-box domain"/>
    <property type="match status" value="1"/>
</dbReference>
<dbReference type="Pfam" id="PF08387">
    <property type="entry name" value="FBD"/>
    <property type="match status" value="1"/>
</dbReference>
<dbReference type="Proteomes" id="UP000467841">
    <property type="component" value="Unassembled WGS sequence"/>
</dbReference>
<dbReference type="PANTHER" id="PTHR31900">
    <property type="entry name" value="F-BOX/RNI SUPERFAMILY PROTEIN-RELATED"/>
    <property type="match status" value="1"/>
</dbReference>
<dbReference type="InterPro" id="IPR001810">
    <property type="entry name" value="F-box_dom"/>
</dbReference>
<comment type="caution">
    <text evidence="2">The sequence shown here is derived from an EMBL/GenBank/DDBJ whole genome shotgun (WGS) entry which is preliminary data.</text>
</comment>
<keyword evidence="3" id="KW-1185">Reference proteome</keyword>
<dbReference type="SUPFAM" id="SSF52047">
    <property type="entry name" value="RNI-like"/>
    <property type="match status" value="1"/>
</dbReference>
<dbReference type="InterPro" id="IPR006566">
    <property type="entry name" value="FBD"/>
</dbReference>
<dbReference type="InterPro" id="IPR036047">
    <property type="entry name" value="F-box-like_dom_sf"/>
</dbReference>
<accession>A0A6D2HI60</accession>
<dbReference type="Gene3D" id="3.80.10.10">
    <property type="entry name" value="Ribonuclease Inhibitor"/>
    <property type="match status" value="1"/>
</dbReference>
<feature type="domain" description="F-box" evidence="1">
    <location>
        <begin position="1"/>
        <end position="53"/>
    </location>
</feature>
<dbReference type="EMBL" id="CACVBM020000166">
    <property type="protein sequence ID" value="CAA7015381.1"/>
    <property type="molecule type" value="Genomic_DNA"/>
</dbReference>
<protein>
    <recommendedName>
        <fullName evidence="1">F-box domain-containing protein</fullName>
    </recommendedName>
</protein>
<evidence type="ECO:0000259" key="1">
    <source>
        <dbReference type="PROSITE" id="PS50181"/>
    </source>
</evidence>
<proteinExistence type="predicted"/>
<dbReference type="Pfam" id="PF00646">
    <property type="entry name" value="F-box"/>
    <property type="match status" value="1"/>
</dbReference>
<dbReference type="InterPro" id="IPR055411">
    <property type="entry name" value="LRR_FXL15/At3g58940/PEG3-like"/>
</dbReference>
<dbReference type="Pfam" id="PF24758">
    <property type="entry name" value="LRR_At5g56370"/>
    <property type="match status" value="1"/>
</dbReference>
<dbReference type="InterPro" id="IPR050232">
    <property type="entry name" value="FBL13/AtMIF1-like"/>
</dbReference>
<dbReference type="AlphaFoldDB" id="A0A6D2HI60"/>
<reference evidence="2" key="1">
    <citation type="submission" date="2020-01" db="EMBL/GenBank/DDBJ databases">
        <authorList>
            <person name="Mishra B."/>
        </authorList>
    </citation>
    <scope>NUCLEOTIDE SEQUENCE [LARGE SCALE GENOMIC DNA]</scope>
</reference>
<dbReference type="InterPro" id="IPR032675">
    <property type="entry name" value="LRR_dom_sf"/>
</dbReference>
<dbReference type="PROSITE" id="PS50181">
    <property type="entry name" value="FBOX"/>
    <property type="match status" value="1"/>
</dbReference>